<dbReference type="EMBL" id="JAVDRL010000013">
    <property type="protein sequence ID" value="MDR6533557.1"/>
    <property type="molecule type" value="Genomic_DNA"/>
</dbReference>
<accession>A0ABU1N5J0</accession>
<dbReference type="Gene3D" id="3.30.420.40">
    <property type="match status" value="1"/>
</dbReference>
<dbReference type="SUPFAM" id="SSF53067">
    <property type="entry name" value="Actin-like ATPase domain"/>
    <property type="match status" value="1"/>
</dbReference>
<keyword evidence="1 4" id="KW-0808">Transferase</keyword>
<dbReference type="GO" id="GO:0004340">
    <property type="term" value="F:glucokinase activity"/>
    <property type="evidence" value="ECO:0007669"/>
    <property type="project" value="UniProtKB-EC"/>
</dbReference>
<sequence>MALPRDQASHVLLADVDGASARIVLVERGSLPAAITTADCVSQDQLIDLLAAAASACEGPILGAAIAAPGPCLDGVIQLTHSPMRLEAEVIADRLGLDRLHLVNNFTARALAVPLLAPDAMESIGGGIPHRDAPAAAIGPSAAGLGMSILNPDGFVGWMAAAAEGGHADLAAATDREAEVIRVLRGLHGHVSAEHVLSGQGVLDVALAVSILAGKPERPGDLGVLLAAARAGDAQAREVFALVSGWLGAVAGNLVLTAGARSGIYVISATVLSWGEMLDRALVRQRFEAKGRMSAYLRDVPFYLVNEPNCGLLGLTALFN</sequence>
<dbReference type="PANTHER" id="PTHR47690">
    <property type="entry name" value="GLUCOKINASE"/>
    <property type="match status" value="1"/>
</dbReference>
<dbReference type="EC" id="2.7.1.2" evidence="4"/>
<dbReference type="Proteomes" id="UP001262754">
    <property type="component" value="Unassembled WGS sequence"/>
</dbReference>
<keyword evidence="5" id="KW-1185">Reference proteome</keyword>
<evidence type="ECO:0000313" key="5">
    <source>
        <dbReference type="Proteomes" id="UP001262754"/>
    </source>
</evidence>
<dbReference type="RefSeq" id="WP_310034454.1">
    <property type="nucleotide sequence ID" value="NZ_JAVDRL010000013.1"/>
</dbReference>
<dbReference type="Gene3D" id="3.40.367.20">
    <property type="match status" value="1"/>
</dbReference>
<dbReference type="CDD" id="cd24008">
    <property type="entry name" value="ASKHA_NBD_GLK"/>
    <property type="match status" value="1"/>
</dbReference>
<gene>
    <name evidence="4" type="ORF">J2800_004323</name>
</gene>
<proteinExistence type="inferred from homology"/>
<comment type="similarity">
    <text evidence="3">Belongs to the bacterial glucokinase family.</text>
</comment>
<evidence type="ECO:0000256" key="1">
    <source>
        <dbReference type="ARBA" id="ARBA00022679"/>
    </source>
</evidence>
<evidence type="ECO:0000313" key="4">
    <source>
        <dbReference type="EMBL" id="MDR6533557.1"/>
    </source>
</evidence>
<reference evidence="4 5" key="1">
    <citation type="submission" date="2023-07" db="EMBL/GenBank/DDBJ databases">
        <title>Sorghum-associated microbial communities from plants grown in Nebraska, USA.</title>
        <authorList>
            <person name="Schachtman D."/>
        </authorList>
    </citation>
    <scope>NUCLEOTIDE SEQUENCE [LARGE SCALE GENOMIC DNA]</scope>
    <source>
        <strain evidence="4 5">DS2154</strain>
    </source>
</reference>
<organism evidence="4 5">
    <name type="scientific">Caulobacter rhizosphaerae</name>
    <dbReference type="NCBI Taxonomy" id="2010972"/>
    <lineage>
        <taxon>Bacteria</taxon>
        <taxon>Pseudomonadati</taxon>
        <taxon>Pseudomonadota</taxon>
        <taxon>Alphaproteobacteria</taxon>
        <taxon>Caulobacterales</taxon>
        <taxon>Caulobacteraceae</taxon>
        <taxon>Caulobacter</taxon>
    </lineage>
</organism>
<evidence type="ECO:0000256" key="2">
    <source>
        <dbReference type="ARBA" id="ARBA00022777"/>
    </source>
</evidence>
<dbReference type="PANTHER" id="PTHR47690:SF1">
    <property type="entry name" value="GLUCOKINASE"/>
    <property type="match status" value="1"/>
</dbReference>
<dbReference type="InterPro" id="IPR043129">
    <property type="entry name" value="ATPase_NBD"/>
</dbReference>
<comment type="caution">
    <text evidence="4">The sequence shown here is derived from an EMBL/GenBank/DDBJ whole genome shotgun (WGS) entry which is preliminary data.</text>
</comment>
<dbReference type="InterPro" id="IPR050201">
    <property type="entry name" value="Bacterial_glucokinase"/>
</dbReference>
<dbReference type="Pfam" id="PF02685">
    <property type="entry name" value="Glucokinase"/>
    <property type="match status" value="1"/>
</dbReference>
<keyword evidence="2" id="KW-0418">Kinase</keyword>
<name>A0ABU1N5J0_9CAUL</name>
<protein>
    <submittedName>
        <fullName evidence="4">Glucokinase</fullName>
        <ecNumber evidence="4">2.7.1.2</ecNumber>
    </submittedName>
</protein>
<evidence type="ECO:0000256" key="3">
    <source>
        <dbReference type="RuleBase" id="RU004046"/>
    </source>
</evidence>
<dbReference type="InterPro" id="IPR003836">
    <property type="entry name" value="Glucokinase"/>
</dbReference>